<keyword evidence="3 5" id="KW-0949">S-adenosyl-L-methionine</keyword>
<evidence type="ECO:0000256" key="2">
    <source>
        <dbReference type="ARBA" id="ARBA00022679"/>
    </source>
</evidence>
<keyword evidence="2 5" id="KW-0808">Transferase</keyword>
<gene>
    <name evidence="5" type="primary">prmC</name>
    <name evidence="8" type="ORF">MFLO_06394</name>
</gene>
<dbReference type="InterPro" id="IPR050320">
    <property type="entry name" value="N5-glutamine_MTase"/>
</dbReference>
<evidence type="ECO:0000313" key="9">
    <source>
        <dbReference type="Proteomes" id="UP000019249"/>
    </source>
</evidence>
<feature type="domain" description="Methyltransferase small" evidence="6">
    <location>
        <begin position="109"/>
        <end position="196"/>
    </location>
</feature>
<feature type="binding site" evidence="5">
    <location>
        <position position="144"/>
    </location>
    <ligand>
        <name>S-adenosyl-L-methionine</name>
        <dbReference type="ChEBI" id="CHEBI:59789"/>
    </ligand>
</feature>
<dbReference type="GO" id="GO:0008168">
    <property type="term" value="F:methyltransferase activity"/>
    <property type="evidence" value="ECO:0007669"/>
    <property type="project" value="UniProtKB-KW"/>
</dbReference>
<dbReference type="HAMAP" id="MF_02126">
    <property type="entry name" value="RF_methyltr_PrmC"/>
    <property type="match status" value="1"/>
</dbReference>
<comment type="caution">
    <text evidence="5">Lacks conserved residue(s) required for the propagation of feature annotation.</text>
</comment>
<dbReference type="NCBIfam" id="TIGR03534">
    <property type="entry name" value="RF_mod_PrmC"/>
    <property type="match status" value="1"/>
</dbReference>
<dbReference type="InterPro" id="IPR002052">
    <property type="entry name" value="DNA_methylase_N6_adenine_CS"/>
</dbReference>
<reference evidence="8 9" key="1">
    <citation type="journal article" date="2014" name="Int. J. Syst. Evol. Microbiol.">
        <title>Listeria floridensis sp. nov., Listeria aquatica sp. nov., Listeria cornellensis sp. nov., Listeria riparia sp. nov. and Listeria grandensis sp. nov., from agricultural and natural environments.</title>
        <authorList>
            <person name="den Bakker H.C."/>
            <person name="Warchocki S."/>
            <person name="Wright E.M."/>
            <person name="Allred A.F."/>
            <person name="Ahlstrom C."/>
            <person name="Manuel C.S."/>
            <person name="Stasiewicz M.J."/>
            <person name="Burrell A."/>
            <person name="Roof S."/>
            <person name="Strawn L."/>
            <person name="Fortes E.D."/>
            <person name="Nightingale K.K."/>
            <person name="Kephart D."/>
            <person name="Wiedmann M."/>
        </authorList>
    </citation>
    <scope>NUCLEOTIDE SEQUENCE [LARGE SCALE GENOMIC DNA]</scope>
    <source>
        <strain evidence="8 9">FSL S10-1187</strain>
    </source>
</reference>
<dbReference type="Pfam" id="PF17827">
    <property type="entry name" value="PrmC_N"/>
    <property type="match status" value="1"/>
</dbReference>
<dbReference type="Gene3D" id="3.40.50.150">
    <property type="entry name" value="Vaccinia Virus protein VP39"/>
    <property type="match status" value="1"/>
</dbReference>
<sequence length="285" mass="32360">MSNKTILTLLNEARKQLKARNLDLNAAEILLETRLGIKRTELWTSLDRTLEEKHELQFKADFDRYLNGEPVQYILQTAPFYGYDFYVDENVLIPRPETEELVLAAEQFLTKHPQKTLLDVCTGSGIIAIALKKSFPELEVSASDISPEALKIAERNSQELGAEVELRETDLVKAFRDESRTFDVVLANPPYISTGEKGEMSAYVLANEPELALFAENDGLAIYERLAAELPNVVNERFWIGFEIGYKQGEAVKELLEKQFPEAKTFIQKDINQKDRIVVCSNLIS</sequence>
<organism evidence="8 9">
    <name type="scientific">Listeria floridensis FSL S10-1187</name>
    <dbReference type="NCBI Taxonomy" id="1265817"/>
    <lineage>
        <taxon>Bacteria</taxon>
        <taxon>Bacillati</taxon>
        <taxon>Bacillota</taxon>
        <taxon>Bacilli</taxon>
        <taxon>Bacillales</taxon>
        <taxon>Listeriaceae</taxon>
        <taxon>Listeria</taxon>
    </lineage>
</organism>
<evidence type="ECO:0000313" key="8">
    <source>
        <dbReference type="EMBL" id="EUJ32718.1"/>
    </source>
</evidence>
<dbReference type="InterPro" id="IPR007848">
    <property type="entry name" value="Small_mtfrase_dom"/>
</dbReference>
<evidence type="ECO:0000259" key="7">
    <source>
        <dbReference type="Pfam" id="PF17827"/>
    </source>
</evidence>
<dbReference type="RefSeq" id="WP_036096946.1">
    <property type="nucleotide sequence ID" value="NZ_AODF01000010.1"/>
</dbReference>
<keyword evidence="1 5" id="KW-0489">Methyltransferase</keyword>
<dbReference type="InterPro" id="IPR019874">
    <property type="entry name" value="RF_methyltr_PrmC"/>
</dbReference>
<dbReference type="EMBL" id="AODF01000010">
    <property type="protein sequence ID" value="EUJ32718.1"/>
    <property type="molecule type" value="Genomic_DNA"/>
</dbReference>
<proteinExistence type="inferred from homology"/>
<comment type="similarity">
    <text evidence="5">Belongs to the protein N5-glutamine methyltransferase family. PrmC subfamily.</text>
</comment>
<dbReference type="CDD" id="cd02440">
    <property type="entry name" value="AdoMet_MTases"/>
    <property type="match status" value="1"/>
</dbReference>
<feature type="binding site" evidence="5">
    <location>
        <begin position="188"/>
        <end position="191"/>
    </location>
    <ligand>
        <name>substrate</name>
    </ligand>
</feature>
<evidence type="ECO:0000259" key="6">
    <source>
        <dbReference type="Pfam" id="PF05175"/>
    </source>
</evidence>
<feature type="domain" description="Release factor glutamine methyltransferase N-terminal" evidence="7">
    <location>
        <begin position="9"/>
        <end position="75"/>
    </location>
</feature>
<dbReference type="EC" id="2.1.1.297" evidence="5"/>
<evidence type="ECO:0000256" key="4">
    <source>
        <dbReference type="ARBA" id="ARBA00048391"/>
    </source>
</evidence>
<name>A0ABP3AYW3_9LIST</name>
<dbReference type="InterPro" id="IPR004556">
    <property type="entry name" value="HemK-like"/>
</dbReference>
<dbReference type="NCBIfam" id="TIGR00536">
    <property type="entry name" value="hemK_fam"/>
    <property type="match status" value="1"/>
</dbReference>
<evidence type="ECO:0000256" key="3">
    <source>
        <dbReference type="ARBA" id="ARBA00022691"/>
    </source>
</evidence>
<dbReference type="SUPFAM" id="SSF53335">
    <property type="entry name" value="S-adenosyl-L-methionine-dependent methyltransferases"/>
    <property type="match status" value="1"/>
</dbReference>
<dbReference type="Pfam" id="PF05175">
    <property type="entry name" value="MTS"/>
    <property type="match status" value="1"/>
</dbReference>
<dbReference type="PROSITE" id="PS00092">
    <property type="entry name" value="N6_MTASE"/>
    <property type="match status" value="1"/>
</dbReference>
<comment type="catalytic activity">
    <reaction evidence="4 5">
        <text>L-glutaminyl-[peptide chain release factor] + S-adenosyl-L-methionine = N(5)-methyl-L-glutaminyl-[peptide chain release factor] + S-adenosyl-L-homocysteine + H(+)</text>
        <dbReference type="Rhea" id="RHEA:42896"/>
        <dbReference type="Rhea" id="RHEA-COMP:10271"/>
        <dbReference type="Rhea" id="RHEA-COMP:10272"/>
        <dbReference type="ChEBI" id="CHEBI:15378"/>
        <dbReference type="ChEBI" id="CHEBI:30011"/>
        <dbReference type="ChEBI" id="CHEBI:57856"/>
        <dbReference type="ChEBI" id="CHEBI:59789"/>
        <dbReference type="ChEBI" id="CHEBI:61891"/>
        <dbReference type="EC" id="2.1.1.297"/>
    </reaction>
</comment>
<comment type="caution">
    <text evidence="8">The sequence shown here is derived from an EMBL/GenBank/DDBJ whole genome shotgun (WGS) entry which is preliminary data.</text>
</comment>
<dbReference type="Proteomes" id="UP000019249">
    <property type="component" value="Unassembled WGS sequence"/>
</dbReference>
<accession>A0ABP3AYW3</accession>
<dbReference type="PANTHER" id="PTHR18895:SF74">
    <property type="entry name" value="MTRF1L RELEASE FACTOR GLUTAMINE METHYLTRANSFERASE"/>
    <property type="match status" value="1"/>
</dbReference>
<keyword evidence="9" id="KW-1185">Reference proteome</keyword>
<evidence type="ECO:0000256" key="5">
    <source>
        <dbReference type="HAMAP-Rule" id="MF_02126"/>
    </source>
</evidence>
<dbReference type="GO" id="GO:0032259">
    <property type="term" value="P:methylation"/>
    <property type="evidence" value="ECO:0007669"/>
    <property type="project" value="UniProtKB-KW"/>
</dbReference>
<comment type="function">
    <text evidence="5">Methylates the class 1 translation termination release factors RF1/PrfA and RF2/PrfB on the glutamine residue of the universally conserved GGQ motif.</text>
</comment>
<evidence type="ECO:0000256" key="1">
    <source>
        <dbReference type="ARBA" id="ARBA00022603"/>
    </source>
</evidence>
<dbReference type="InterPro" id="IPR040758">
    <property type="entry name" value="PrmC_N"/>
</dbReference>
<dbReference type="PANTHER" id="PTHR18895">
    <property type="entry name" value="HEMK METHYLTRANSFERASE"/>
    <property type="match status" value="1"/>
</dbReference>
<feature type="binding site" evidence="5">
    <location>
        <position position="188"/>
    </location>
    <ligand>
        <name>S-adenosyl-L-methionine</name>
        <dbReference type="ChEBI" id="CHEBI:59789"/>
    </ligand>
</feature>
<dbReference type="Gene3D" id="1.10.8.10">
    <property type="entry name" value="DNA helicase RuvA subunit, C-terminal domain"/>
    <property type="match status" value="1"/>
</dbReference>
<dbReference type="InterPro" id="IPR029063">
    <property type="entry name" value="SAM-dependent_MTases_sf"/>
</dbReference>
<protein>
    <recommendedName>
        <fullName evidence="5">Release factor glutamine methyltransferase</fullName>
        <shortName evidence="5">RF MTase</shortName>
        <ecNumber evidence="5">2.1.1.297</ecNumber>
    </recommendedName>
    <alternativeName>
        <fullName evidence="5">N5-glutamine methyltransferase PrmC</fullName>
    </alternativeName>
    <alternativeName>
        <fullName evidence="5">Protein-(glutamine-N5) MTase PrmC</fullName>
    </alternativeName>
    <alternativeName>
        <fullName evidence="5">Protein-glutamine N-methyltransferase PrmC</fullName>
    </alternativeName>
</protein>